<gene>
    <name evidence="2" type="ORF">J4G43_047180</name>
    <name evidence="1" type="ORF">J4G43_48890</name>
</gene>
<keyword evidence="1" id="KW-0540">Nuclease</keyword>
<dbReference type="Proteomes" id="UP000664702">
    <property type="component" value="Chromosome"/>
</dbReference>
<dbReference type="EMBL" id="CP086136">
    <property type="protein sequence ID" value="UEM11951.1"/>
    <property type="molecule type" value="Genomic_DNA"/>
</dbReference>
<name>A0A939MFY9_9BRAD</name>
<sequence length="105" mass="12179">MSTPSSEWKNFYDTGFWQRRRKLQLTAHPLCKFCLDRGVVAIATVADHVEPHKGDWNKFALGLLQSLCAQCHNQFKRVIELRGYNLEIDDDGLPTDPNHPFNRPR</sequence>
<dbReference type="GO" id="GO:0004519">
    <property type="term" value="F:endonuclease activity"/>
    <property type="evidence" value="ECO:0007669"/>
    <property type="project" value="UniProtKB-KW"/>
</dbReference>
<accession>A0A939MFY9</accession>
<keyword evidence="1" id="KW-0255">Endonuclease</keyword>
<protein>
    <submittedName>
        <fullName evidence="1">HNH endonuclease</fullName>
    </submittedName>
</protein>
<reference evidence="1" key="1">
    <citation type="submission" date="2021-03" db="EMBL/GenBank/DDBJ databases">
        <title>Whole Genome Sequence of Bradyrhizobium sp. Strain 144S4.</title>
        <authorList>
            <person name="Bromfield E.S.P."/>
            <person name="Cloutier S."/>
        </authorList>
    </citation>
    <scope>NUCLEOTIDE SEQUENCE [LARGE SCALE GENOMIC DNA]</scope>
    <source>
        <strain evidence="1">144S4</strain>
    </source>
</reference>
<evidence type="ECO:0000313" key="3">
    <source>
        <dbReference type="Proteomes" id="UP000664702"/>
    </source>
</evidence>
<evidence type="ECO:0000313" key="2">
    <source>
        <dbReference type="EMBL" id="UEM11951.1"/>
    </source>
</evidence>
<evidence type="ECO:0000313" key="1">
    <source>
        <dbReference type="EMBL" id="MBO1868438.1"/>
    </source>
</evidence>
<proteinExistence type="predicted"/>
<dbReference type="KEGG" id="bban:J4G43_047180"/>
<dbReference type="RefSeq" id="WP_208088914.1">
    <property type="nucleotide sequence ID" value="NZ_CP086136.1"/>
</dbReference>
<organism evidence="1">
    <name type="scientific">Bradyrhizobium barranii subsp. barranii</name>
    <dbReference type="NCBI Taxonomy" id="2823807"/>
    <lineage>
        <taxon>Bacteria</taxon>
        <taxon>Pseudomonadati</taxon>
        <taxon>Pseudomonadota</taxon>
        <taxon>Alphaproteobacteria</taxon>
        <taxon>Hyphomicrobiales</taxon>
        <taxon>Nitrobacteraceae</taxon>
        <taxon>Bradyrhizobium</taxon>
        <taxon>Bradyrhizobium barranii</taxon>
    </lineage>
</organism>
<dbReference type="AlphaFoldDB" id="A0A939MFY9"/>
<reference evidence="2 3" key="2">
    <citation type="journal article" date="2022" name="Int. J. Syst. Evol. Microbiol.">
        <title>Strains of Bradyrhizobium barranii sp. nov. associated with legumes native to Canada are symbionts of soybeans and belong to different subspecies (subsp. barranii subsp. nov. and subsp. apii subsp. nov.) and symbiovars (sv. glycinearum and sv. septentrionale).</title>
        <authorList>
            <person name="Bromfield E.S.P."/>
            <person name="Cloutier S."/>
            <person name="Wasai-Hara S."/>
            <person name="Minamisawa K."/>
        </authorList>
    </citation>
    <scope>NUCLEOTIDE SEQUENCE [LARGE SCALE GENOMIC DNA]</scope>
    <source>
        <strain evidence="2 3">144S4</strain>
    </source>
</reference>
<keyword evidence="1" id="KW-0378">Hydrolase</keyword>
<dbReference type="EMBL" id="JAGEMI010000001">
    <property type="protein sequence ID" value="MBO1868438.1"/>
    <property type="molecule type" value="Genomic_DNA"/>
</dbReference>